<proteinExistence type="predicted"/>
<gene>
    <name evidence="1" type="ORF">IPV69_00645</name>
</gene>
<dbReference type="RefSeq" id="WP_206292975.1">
    <property type="nucleotide sequence ID" value="NZ_CP063458.1"/>
</dbReference>
<reference evidence="1 2" key="1">
    <citation type="submission" date="2020-10" db="EMBL/GenBank/DDBJ databases">
        <title>Wide distribution of Phycisphaera-like planctomycetes from WD2101 soil group in peatlands and genome analysis of the first cultivated representative.</title>
        <authorList>
            <person name="Dedysh S.N."/>
            <person name="Beletsky A.V."/>
            <person name="Ivanova A."/>
            <person name="Kulichevskaya I.S."/>
            <person name="Suzina N.E."/>
            <person name="Philippov D.A."/>
            <person name="Rakitin A.L."/>
            <person name="Mardanov A.V."/>
            <person name="Ravin N.V."/>
        </authorList>
    </citation>
    <scope>NUCLEOTIDE SEQUENCE [LARGE SCALE GENOMIC DNA]</scope>
    <source>
        <strain evidence="1 2">M1803</strain>
    </source>
</reference>
<dbReference type="Proteomes" id="UP000593765">
    <property type="component" value="Chromosome"/>
</dbReference>
<name>A0A7M2WX42_9BACT</name>
<organism evidence="1 2">
    <name type="scientific">Humisphaera borealis</name>
    <dbReference type="NCBI Taxonomy" id="2807512"/>
    <lineage>
        <taxon>Bacteria</taxon>
        <taxon>Pseudomonadati</taxon>
        <taxon>Planctomycetota</taxon>
        <taxon>Phycisphaerae</taxon>
        <taxon>Tepidisphaerales</taxon>
        <taxon>Tepidisphaeraceae</taxon>
        <taxon>Humisphaera</taxon>
    </lineage>
</organism>
<keyword evidence="2" id="KW-1185">Reference proteome</keyword>
<dbReference type="AlphaFoldDB" id="A0A7M2WX42"/>
<accession>A0A7M2WX42</accession>
<dbReference type="KEGG" id="hbs:IPV69_00645"/>
<dbReference type="EMBL" id="CP063458">
    <property type="protein sequence ID" value="QOV89914.1"/>
    <property type="molecule type" value="Genomic_DNA"/>
</dbReference>
<protein>
    <submittedName>
        <fullName evidence="1">Uncharacterized protein</fullName>
    </submittedName>
</protein>
<evidence type="ECO:0000313" key="1">
    <source>
        <dbReference type="EMBL" id="QOV89914.1"/>
    </source>
</evidence>
<evidence type="ECO:0000313" key="2">
    <source>
        <dbReference type="Proteomes" id="UP000593765"/>
    </source>
</evidence>
<sequence>MNAPDDIVELYGHRMRRDWAEALQEAQDETHLVCEGEVYPKIAYGDETFRTPVEADHEPCRHCGTIKGKFHWHACDYEQCPRCGGQMMSCDCEFVGHEWREEEA</sequence>